<evidence type="ECO:0000313" key="1">
    <source>
        <dbReference type="EMBL" id="PEQ09301.1"/>
    </source>
</evidence>
<reference evidence="1 2" key="1">
    <citation type="submission" date="2017-09" db="EMBL/GenBank/DDBJ databases">
        <title>Large-scale bioinformatics analysis of Bacillus genomes uncovers conserved roles of natural products in bacterial physiology.</title>
        <authorList>
            <consortium name="Agbiome Team Llc"/>
            <person name="Bleich R.M."/>
            <person name="Grubbs K.J."/>
            <person name="Santa Maria K.C."/>
            <person name="Allen S.E."/>
            <person name="Farag S."/>
            <person name="Shank E.A."/>
            <person name="Bowers A."/>
        </authorList>
    </citation>
    <scope>NUCLEOTIDE SEQUENCE [LARGE SCALE GENOMIC DNA]</scope>
    <source>
        <strain evidence="1 2">AFS021349</strain>
    </source>
</reference>
<gene>
    <name evidence="1" type="ORF">CN585_04915</name>
</gene>
<proteinExistence type="predicted"/>
<dbReference type="EMBL" id="NUBY01000013">
    <property type="protein sequence ID" value="PEQ09301.1"/>
    <property type="molecule type" value="Genomic_DNA"/>
</dbReference>
<dbReference type="RefSeq" id="WP_098225883.1">
    <property type="nucleotide sequence ID" value="NZ_NUBY01000013.1"/>
</dbReference>
<sequence>MSLEALIIFSLLNAGQLAENSKVDIHKEQKDAYVYVQKEENKSFYFIYK</sequence>
<name>A0A2A8HJK9_9BACI</name>
<dbReference type="Proteomes" id="UP000220841">
    <property type="component" value="Unassembled WGS sequence"/>
</dbReference>
<evidence type="ECO:0000313" key="2">
    <source>
        <dbReference type="Proteomes" id="UP000220841"/>
    </source>
</evidence>
<comment type="caution">
    <text evidence="1">The sequence shown here is derived from an EMBL/GenBank/DDBJ whole genome shotgun (WGS) entry which is preliminary data.</text>
</comment>
<accession>A0A2A8HJK9</accession>
<organism evidence="1 2">
    <name type="scientific">Bacillus toyonensis</name>
    <dbReference type="NCBI Taxonomy" id="155322"/>
    <lineage>
        <taxon>Bacteria</taxon>
        <taxon>Bacillati</taxon>
        <taxon>Bacillota</taxon>
        <taxon>Bacilli</taxon>
        <taxon>Bacillales</taxon>
        <taxon>Bacillaceae</taxon>
        <taxon>Bacillus</taxon>
        <taxon>Bacillus cereus group</taxon>
    </lineage>
</organism>
<dbReference type="AlphaFoldDB" id="A0A2A8HJK9"/>
<protein>
    <submittedName>
        <fullName evidence="1">Transporter</fullName>
    </submittedName>
</protein>